<evidence type="ECO:0000256" key="6">
    <source>
        <dbReference type="ARBA" id="ARBA00022692"/>
    </source>
</evidence>
<evidence type="ECO:0000256" key="4">
    <source>
        <dbReference type="ARBA" id="ARBA00012483"/>
    </source>
</evidence>
<keyword evidence="6 15" id="KW-0812">Transmembrane</keyword>
<keyword evidence="12 15" id="KW-1133">Transmembrane helix</keyword>
<dbReference type="GO" id="GO:0012505">
    <property type="term" value="C:endomembrane system"/>
    <property type="evidence" value="ECO:0000318"/>
    <property type="project" value="GO_Central"/>
</dbReference>
<dbReference type="InterPro" id="IPR001841">
    <property type="entry name" value="Znf_RING"/>
</dbReference>
<feature type="transmembrane region" description="Helical" evidence="15">
    <location>
        <begin position="380"/>
        <end position="398"/>
    </location>
</feature>
<comment type="subcellular location">
    <subcellularLocation>
        <location evidence="2">Endomembrane system</location>
        <topology evidence="2">Multi-pass membrane protein</topology>
    </subcellularLocation>
</comment>
<keyword evidence="7" id="KW-0479">Metal-binding</keyword>
<comment type="caution">
    <text evidence="17">The sequence shown here is derived from an EMBL/GenBank/DDBJ whole genome shotgun (WGS) entry which is preliminary data.</text>
</comment>
<evidence type="ECO:0000256" key="12">
    <source>
        <dbReference type="ARBA" id="ARBA00022989"/>
    </source>
</evidence>
<keyword evidence="5" id="KW-0808">Transferase</keyword>
<dbReference type="CDD" id="cd23117">
    <property type="entry name" value="RING-H2_TUL1-like"/>
    <property type="match status" value="1"/>
</dbReference>
<dbReference type="Proteomes" id="UP000036987">
    <property type="component" value="Unassembled WGS sequence"/>
</dbReference>
<feature type="domain" description="RING-type" evidence="16">
    <location>
        <begin position="519"/>
        <end position="563"/>
    </location>
</feature>
<keyword evidence="18" id="KW-1185">Reference proteome</keyword>
<evidence type="ECO:0000256" key="2">
    <source>
        <dbReference type="ARBA" id="ARBA00004127"/>
    </source>
</evidence>
<dbReference type="PROSITE" id="PS50089">
    <property type="entry name" value="ZF_RING_2"/>
    <property type="match status" value="1"/>
</dbReference>
<dbReference type="PANTHER" id="PTHR22763:SF162">
    <property type="entry name" value="TRANSMEMBRANE E3 UBIQUITIN-PROTEIN LIGASE 1"/>
    <property type="match status" value="1"/>
</dbReference>
<feature type="transmembrane region" description="Helical" evidence="15">
    <location>
        <begin position="337"/>
        <end position="359"/>
    </location>
</feature>
<feature type="transmembrane region" description="Helical" evidence="15">
    <location>
        <begin position="271"/>
        <end position="290"/>
    </location>
</feature>
<dbReference type="AlphaFoldDB" id="A0A0K9Q5J6"/>
<evidence type="ECO:0000256" key="7">
    <source>
        <dbReference type="ARBA" id="ARBA00022723"/>
    </source>
</evidence>
<dbReference type="EC" id="2.3.2.27" evidence="4"/>
<gene>
    <name evidence="17" type="ORF">ZOSMA_10G00550</name>
</gene>
<evidence type="ECO:0000256" key="14">
    <source>
        <dbReference type="PROSITE-ProRule" id="PRU00175"/>
    </source>
</evidence>
<name>A0A0K9Q5J6_ZOSMR</name>
<dbReference type="GO" id="GO:0061630">
    <property type="term" value="F:ubiquitin protein ligase activity"/>
    <property type="evidence" value="ECO:0000318"/>
    <property type="project" value="GO_Central"/>
</dbReference>
<feature type="transmembrane region" description="Helical" evidence="15">
    <location>
        <begin position="302"/>
        <end position="325"/>
    </location>
</feature>
<dbReference type="InterPro" id="IPR021319">
    <property type="entry name" value="DUF2921"/>
</dbReference>
<evidence type="ECO:0000256" key="3">
    <source>
        <dbReference type="ARBA" id="ARBA00004906"/>
    </source>
</evidence>
<feature type="transmembrane region" description="Helical" evidence="15">
    <location>
        <begin position="433"/>
        <end position="451"/>
    </location>
</feature>
<organism evidence="17 18">
    <name type="scientific">Zostera marina</name>
    <name type="common">Eelgrass</name>
    <dbReference type="NCBI Taxonomy" id="29655"/>
    <lineage>
        <taxon>Eukaryota</taxon>
        <taxon>Viridiplantae</taxon>
        <taxon>Streptophyta</taxon>
        <taxon>Embryophyta</taxon>
        <taxon>Tracheophyta</taxon>
        <taxon>Spermatophyta</taxon>
        <taxon>Magnoliopsida</taxon>
        <taxon>Liliopsida</taxon>
        <taxon>Zosteraceae</taxon>
        <taxon>Zostera</taxon>
    </lineage>
</organism>
<accession>A0A0K9Q5J6</accession>
<keyword evidence="10" id="KW-0833">Ubl conjugation pathway</keyword>
<dbReference type="GO" id="GO:0008270">
    <property type="term" value="F:zinc ion binding"/>
    <property type="evidence" value="ECO:0007669"/>
    <property type="project" value="UniProtKB-KW"/>
</dbReference>
<dbReference type="PANTHER" id="PTHR22763">
    <property type="entry name" value="RING ZINC FINGER PROTEIN"/>
    <property type="match status" value="1"/>
</dbReference>
<dbReference type="InterPro" id="IPR050731">
    <property type="entry name" value="HRD1_E3_ubiq-ligases"/>
</dbReference>
<evidence type="ECO:0000256" key="5">
    <source>
        <dbReference type="ARBA" id="ARBA00022679"/>
    </source>
</evidence>
<dbReference type="OMA" id="RDRYHIE"/>
<evidence type="ECO:0000256" key="8">
    <source>
        <dbReference type="ARBA" id="ARBA00022729"/>
    </source>
</evidence>
<evidence type="ECO:0000256" key="9">
    <source>
        <dbReference type="ARBA" id="ARBA00022771"/>
    </source>
</evidence>
<dbReference type="Pfam" id="PF11145">
    <property type="entry name" value="DUF2921"/>
    <property type="match status" value="1"/>
</dbReference>
<dbReference type="OrthoDB" id="9984778at2759"/>
<evidence type="ECO:0000256" key="15">
    <source>
        <dbReference type="SAM" id="Phobius"/>
    </source>
</evidence>
<dbReference type="SUPFAM" id="SSF57850">
    <property type="entry name" value="RING/U-box"/>
    <property type="match status" value="1"/>
</dbReference>
<comment type="catalytic activity">
    <reaction evidence="1">
        <text>S-ubiquitinyl-[E2 ubiquitin-conjugating enzyme]-L-cysteine + [acceptor protein]-L-lysine = [E2 ubiquitin-conjugating enzyme]-L-cysteine + N(6)-ubiquitinyl-[acceptor protein]-L-lysine.</text>
        <dbReference type="EC" id="2.3.2.27"/>
    </reaction>
</comment>
<keyword evidence="13 15" id="KW-0472">Membrane</keyword>
<evidence type="ECO:0000313" key="18">
    <source>
        <dbReference type="Proteomes" id="UP000036987"/>
    </source>
</evidence>
<evidence type="ECO:0000256" key="10">
    <source>
        <dbReference type="ARBA" id="ARBA00022786"/>
    </source>
</evidence>
<proteinExistence type="predicted"/>
<evidence type="ECO:0000313" key="17">
    <source>
        <dbReference type="EMBL" id="KMZ75787.1"/>
    </source>
</evidence>
<keyword evidence="9 14" id="KW-0863">Zinc-finger</keyword>
<dbReference type="EMBL" id="LFYR01000113">
    <property type="protein sequence ID" value="KMZ75787.1"/>
    <property type="molecule type" value="Genomic_DNA"/>
</dbReference>
<evidence type="ECO:0000256" key="13">
    <source>
        <dbReference type="ARBA" id="ARBA00023136"/>
    </source>
</evidence>
<evidence type="ECO:0000256" key="11">
    <source>
        <dbReference type="ARBA" id="ARBA00022833"/>
    </source>
</evidence>
<keyword evidence="11" id="KW-0862">Zinc</keyword>
<protein>
    <recommendedName>
        <fullName evidence="4">RING-type E3 ubiquitin transferase</fullName>
        <ecNumber evidence="4">2.3.2.27</ecNumber>
    </recommendedName>
</protein>
<feature type="transmembrane region" description="Helical" evidence="15">
    <location>
        <begin position="471"/>
        <end position="488"/>
    </location>
</feature>
<dbReference type="SMART" id="SM00184">
    <property type="entry name" value="RING"/>
    <property type="match status" value="1"/>
</dbReference>
<keyword evidence="8" id="KW-0732">Signal</keyword>
<dbReference type="GO" id="GO:0043161">
    <property type="term" value="P:proteasome-mediated ubiquitin-dependent protein catabolic process"/>
    <property type="evidence" value="ECO:0000318"/>
    <property type="project" value="GO_Central"/>
</dbReference>
<reference evidence="18" key="1">
    <citation type="journal article" date="2016" name="Nature">
        <title>The genome of the seagrass Zostera marina reveals angiosperm adaptation to the sea.</title>
        <authorList>
            <person name="Olsen J.L."/>
            <person name="Rouze P."/>
            <person name="Verhelst B."/>
            <person name="Lin Y.-C."/>
            <person name="Bayer T."/>
            <person name="Collen J."/>
            <person name="Dattolo E."/>
            <person name="De Paoli E."/>
            <person name="Dittami S."/>
            <person name="Maumus F."/>
            <person name="Michel G."/>
            <person name="Kersting A."/>
            <person name="Lauritano C."/>
            <person name="Lohaus R."/>
            <person name="Toepel M."/>
            <person name="Tonon T."/>
            <person name="Vanneste K."/>
            <person name="Amirebrahimi M."/>
            <person name="Brakel J."/>
            <person name="Bostroem C."/>
            <person name="Chovatia M."/>
            <person name="Grimwood J."/>
            <person name="Jenkins J.W."/>
            <person name="Jueterbock A."/>
            <person name="Mraz A."/>
            <person name="Stam W.T."/>
            <person name="Tice H."/>
            <person name="Bornberg-Bauer E."/>
            <person name="Green P.J."/>
            <person name="Pearson G.A."/>
            <person name="Procaccini G."/>
            <person name="Duarte C.M."/>
            <person name="Schmutz J."/>
            <person name="Reusch T.B.H."/>
            <person name="Van de Peer Y."/>
        </authorList>
    </citation>
    <scope>NUCLEOTIDE SEQUENCE [LARGE SCALE GENOMIC DNA]</scope>
    <source>
        <strain evidence="18">cv. Finnish</strain>
    </source>
</reference>
<sequence length="569" mass="65121">MLFGMRIGRRFMVVPLKLIFVVSVILPVAISLRPLREREVGSLGGLSSSTPWPDELYYRRDIGEVGSYSPWNITGTYKGTWRLIKNATKSSRFSNFEKSNGVNVFELVSTQTKISGVHYVQGAVIFYDMFGNENDPGVSQMRVEGVYMWPFRQLRLVLSSGTDGETGEEDYFLSHPYHLLGVFSSHVFQESSKEPIQRRKNSITSEIEKYCNLDISAKVSQVSSGMNGANHERYQLGGLMESSAVDDVGECFSHIEMNATSLNIEVYYNKAVNYTLMVTFLSFLQVLLLIRQMEHSNTQSGAAKVSILMIGQQAILDAYLCLLHLTAGILVESLFNAFATAAFFKFVVFSIFEMRYLLAIWKSTRPMNTGDGWEIMRRELSVLYSRFYAILLGGIFIMYEFHNFLHPILIVMYSFWIPQIVSNVMNDTRKPLHPYYVVGMTVTRLAIPLYMFGCPSNFMRIEVDYSFSKLLGAYLGLQAIILILQHYLGSRWFIPQQILPEKYSYRRKIETDSTQSTDCVICMTAIDLTQRLNDFMVTPCEHFFHTGCLQRWMDIKMECPTCRRPLPPA</sequence>
<dbReference type="Gene3D" id="3.30.40.10">
    <property type="entry name" value="Zinc/RING finger domain, C3HC4 (zinc finger)"/>
    <property type="match status" value="1"/>
</dbReference>
<comment type="pathway">
    <text evidence="3">Protein modification; protein ubiquitination.</text>
</comment>
<evidence type="ECO:0000256" key="1">
    <source>
        <dbReference type="ARBA" id="ARBA00000900"/>
    </source>
</evidence>
<evidence type="ECO:0000259" key="16">
    <source>
        <dbReference type="PROSITE" id="PS50089"/>
    </source>
</evidence>
<dbReference type="Pfam" id="PF13639">
    <property type="entry name" value="zf-RING_2"/>
    <property type="match status" value="1"/>
</dbReference>
<dbReference type="STRING" id="29655.A0A0K9Q5J6"/>
<dbReference type="InterPro" id="IPR013083">
    <property type="entry name" value="Znf_RING/FYVE/PHD"/>
</dbReference>
<dbReference type="FunFam" id="3.30.40.10:FF:000338">
    <property type="entry name" value="E3 ubiquitin-protein ligase, putative"/>
    <property type="match status" value="1"/>
</dbReference>